<keyword evidence="3" id="KW-1185">Reference proteome</keyword>
<name>A0A9D4MWA4_DREPO</name>
<gene>
    <name evidence="2" type="ORF">DPMN_007024</name>
</gene>
<dbReference type="Proteomes" id="UP000828390">
    <property type="component" value="Unassembled WGS sequence"/>
</dbReference>
<feature type="transmembrane region" description="Helical" evidence="1">
    <location>
        <begin position="12"/>
        <end position="35"/>
    </location>
</feature>
<accession>A0A9D4MWA4</accession>
<comment type="caution">
    <text evidence="2">The sequence shown here is derived from an EMBL/GenBank/DDBJ whole genome shotgun (WGS) entry which is preliminary data.</text>
</comment>
<evidence type="ECO:0000313" key="2">
    <source>
        <dbReference type="EMBL" id="KAH3883076.1"/>
    </source>
</evidence>
<reference evidence="2" key="1">
    <citation type="journal article" date="2019" name="bioRxiv">
        <title>The Genome of the Zebra Mussel, Dreissena polymorpha: A Resource for Invasive Species Research.</title>
        <authorList>
            <person name="McCartney M.A."/>
            <person name="Auch B."/>
            <person name="Kono T."/>
            <person name="Mallez S."/>
            <person name="Zhang Y."/>
            <person name="Obille A."/>
            <person name="Becker A."/>
            <person name="Abrahante J.E."/>
            <person name="Garbe J."/>
            <person name="Badalamenti J.P."/>
            <person name="Herman A."/>
            <person name="Mangelson H."/>
            <person name="Liachko I."/>
            <person name="Sullivan S."/>
            <person name="Sone E.D."/>
            <person name="Koren S."/>
            <person name="Silverstein K.A.T."/>
            <person name="Beckman K.B."/>
            <person name="Gohl D.M."/>
        </authorList>
    </citation>
    <scope>NUCLEOTIDE SEQUENCE</scope>
    <source>
        <strain evidence="2">Duluth1</strain>
        <tissue evidence="2">Whole animal</tissue>
    </source>
</reference>
<proteinExistence type="predicted"/>
<evidence type="ECO:0000313" key="3">
    <source>
        <dbReference type="Proteomes" id="UP000828390"/>
    </source>
</evidence>
<dbReference type="EMBL" id="JAIWYP010000001">
    <property type="protein sequence ID" value="KAH3883076.1"/>
    <property type="molecule type" value="Genomic_DNA"/>
</dbReference>
<evidence type="ECO:0000256" key="1">
    <source>
        <dbReference type="SAM" id="Phobius"/>
    </source>
</evidence>
<reference evidence="2" key="2">
    <citation type="submission" date="2020-11" db="EMBL/GenBank/DDBJ databases">
        <authorList>
            <person name="McCartney M.A."/>
            <person name="Auch B."/>
            <person name="Kono T."/>
            <person name="Mallez S."/>
            <person name="Becker A."/>
            <person name="Gohl D.M."/>
            <person name="Silverstein K.A.T."/>
            <person name="Koren S."/>
            <person name="Bechman K.B."/>
            <person name="Herman A."/>
            <person name="Abrahante J.E."/>
            <person name="Garbe J."/>
        </authorList>
    </citation>
    <scope>NUCLEOTIDE SEQUENCE</scope>
    <source>
        <strain evidence="2">Duluth1</strain>
        <tissue evidence="2">Whole animal</tissue>
    </source>
</reference>
<keyword evidence="1" id="KW-0812">Transmembrane</keyword>
<organism evidence="2 3">
    <name type="scientific">Dreissena polymorpha</name>
    <name type="common">Zebra mussel</name>
    <name type="synonym">Mytilus polymorpha</name>
    <dbReference type="NCBI Taxonomy" id="45954"/>
    <lineage>
        <taxon>Eukaryota</taxon>
        <taxon>Metazoa</taxon>
        <taxon>Spiralia</taxon>
        <taxon>Lophotrochozoa</taxon>
        <taxon>Mollusca</taxon>
        <taxon>Bivalvia</taxon>
        <taxon>Autobranchia</taxon>
        <taxon>Heteroconchia</taxon>
        <taxon>Euheterodonta</taxon>
        <taxon>Imparidentia</taxon>
        <taxon>Neoheterodontei</taxon>
        <taxon>Myida</taxon>
        <taxon>Dreissenoidea</taxon>
        <taxon>Dreissenidae</taxon>
        <taxon>Dreissena</taxon>
    </lineage>
</organism>
<keyword evidence="1" id="KW-1133">Transmembrane helix</keyword>
<keyword evidence="1" id="KW-0472">Membrane</keyword>
<sequence>MTSSAFPPPSQYVIGIHIITFEGLVCSIDAHILLYRLVEGSAYNWYVSTLVAGNFMG</sequence>
<protein>
    <submittedName>
        <fullName evidence="2">Uncharacterized protein</fullName>
    </submittedName>
</protein>
<dbReference type="AlphaFoldDB" id="A0A9D4MWA4"/>